<organism evidence="1 2">
    <name type="scientific">Ixodes persulcatus</name>
    <name type="common">Taiga tick</name>
    <dbReference type="NCBI Taxonomy" id="34615"/>
    <lineage>
        <taxon>Eukaryota</taxon>
        <taxon>Metazoa</taxon>
        <taxon>Ecdysozoa</taxon>
        <taxon>Arthropoda</taxon>
        <taxon>Chelicerata</taxon>
        <taxon>Arachnida</taxon>
        <taxon>Acari</taxon>
        <taxon>Parasitiformes</taxon>
        <taxon>Ixodida</taxon>
        <taxon>Ixodoidea</taxon>
        <taxon>Ixodidae</taxon>
        <taxon>Ixodinae</taxon>
        <taxon>Ixodes</taxon>
    </lineage>
</organism>
<name>A0AC60QHJ3_IXOPE</name>
<dbReference type="EMBL" id="JABSTQ010009036">
    <property type="protein sequence ID" value="KAG0433704.1"/>
    <property type="molecule type" value="Genomic_DNA"/>
</dbReference>
<gene>
    <name evidence="1" type="ORF">HPB47_019674</name>
</gene>
<proteinExistence type="predicted"/>
<protein>
    <submittedName>
        <fullName evidence="1">Uncharacterized protein</fullName>
    </submittedName>
</protein>
<sequence>MASGVTRASGKAVKNPGVTLVSPLSPGGFSPVSFSPPPGVVGGGHPRATLPDSVGARGPARTAAEPDGELQRETAPDGRQEAPACLVRGKLG</sequence>
<comment type="caution">
    <text evidence="1">The sequence shown here is derived from an EMBL/GenBank/DDBJ whole genome shotgun (WGS) entry which is preliminary data.</text>
</comment>
<reference evidence="1 2" key="1">
    <citation type="journal article" date="2020" name="Cell">
        <title>Large-Scale Comparative Analyses of Tick Genomes Elucidate Their Genetic Diversity and Vector Capacities.</title>
        <authorList>
            <consortium name="Tick Genome and Microbiome Consortium (TIGMIC)"/>
            <person name="Jia N."/>
            <person name="Wang J."/>
            <person name="Shi W."/>
            <person name="Du L."/>
            <person name="Sun Y."/>
            <person name="Zhan W."/>
            <person name="Jiang J.F."/>
            <person name="Wang Q."/>
            <person name="Zhang B."/>
            <person name="Ji P."/>
            <person name="Bell-Sakyi L."/>
            <person name="Cui X.M."/>
            <person name="Yuan T.T."/>
            <person name="Jiang B.G."/>
            <person name="Yang W.F."/>
            <person name="Lam T.T."/>
            <person name="Chang Q.C."/>
            <person name="Ding S.J."/>
            <person name="Wang X.J."/>
            <person name="Zhu J.G."/>
            <person name="Ruan X.D."/>
            <person name="Zhao L."/>
            <person name="Wei J.T."/>
            <person name="Ye R.Z."/>
            <person name="Que T.C."/>
            <person name="Du C.H."/>
            <person name="Zhou Y.H."/>
            <person name="Cheng J.X."/>
            <person name="Dai P.F."/>
            <person name="Guo W.B."/>
            <person name="Han X.H."/>
            <person name="Huang E.J."/>
            <person name="Li L.F."/>
            <person name="Wei W."/>
            <person name="Gao Y.C."/>
            <person name="Liu J.Z."/>
            <person name="Shao H.Z."/>
            <person name="Wang X."/>
            <person name="Wang C.C."/>
            <person name="Yang T.C."/>
            <person name="Huo Q.B."/>
            <person name="Li W."/>
            <person name="Chen H.Y."/>
            <person name="Chen S.E."/>
            <person name="Zhou L.G."/>
            <person name="Ni X.B."/>
            <person name="Tian J.H."/>
            <person name="Sheng Y."/>
            <person name="Liu T."/>
            <person name="Pan Y.S."/>
            <person name="Xia L.Y."/>
            <person name="Li J."/>
            <person name="Zhao F."/>
            <person name="Cao W.C."/>
        </authorList>
    </citation>
    <scope>NUCLEOTIDE SEQUENCE [LARGE SCALE GENOMIC DNA]</scope>
    <source>
        <strain evidence="1">Iper-2018</strain>
    </source>
</reference>
<dbReference type="Proteomes" id="UP000805193">
    <property type="component" value="Unassembled WGS sequence"/>
</dbReference>
<evidence type="ECO:0000313" key="1">
    <source>
        <dbReference type="EMBL" id="KAG0433704.1"/>
    </source>
</evidence>
<accession>A0AC60QHJ3</accession>
<keyword evidence="2" id="KW-1185">Reference proteome</keyword>
<evidence type="ECO:0000313" key="2">
    <source>
        <dbReference type="Proteomes" id="UP000805193"/>
    </source>
</evidence>